<dbReference type="EMBL" id="JAWRVI010000134">
    <property type="protein sequence ID" value="KAK4074947.1"/>
    <property type="molecule type" value="Genomic_DNA"/>
</dbReference>
<reference evidence="1 2" key="1">
    <citation type="journal article" date="2024" name="Microbiol. Resour. Announc.">
        <title>Genome annotations for the ascomycete fungi Trichoderma harzianum, Trichoderma aggressivum, and Purpureocillium lilacinum.</title>
        <authorList>
            <person name="Beijen E.P.W."/>
            <person name="Ohm R.A."/>
        </authorList>
    </citation>
    <scope>NUCLEOTIDE SEQUENCE [LARGE SCALE GENOMIC DNA]</scope>
    <source>
        <strain evidence="1 2">CBS 150709</strain>
    </source>
</reference>
<evidence type="ECO:0000313" key="1">
    <source>
        <dbReference type="EMBL" id="KAK4074947.1"/>
    </source>
</evidence>
<keyword evidence="2" id="KW-1185">Reference proteome</keyword>
<gene>
    <name evidence="1" type="ORF">Purlil1_12796</name>
</gene>
<protein>
    <submittedName>
        <fullName evidence="1">Uncharacterized protein</fullName>
    </submittedName>
</protein>
<dbReference type="InterPro" id="IPR022198">
    <property type="entry name" value="DUF3723"/>
</dbReference>
<name>A0ABR0BFU9_PURLI</name>
<evidence type="ECO:0000313" key="2">
    <source>
        <dbReference type="Proteomes" id="UP001287286"/>
    </source>
</evidence>
<proteinExistence type="predicted"/>
<accession>A0ABR0BFU9</accession>
<organism evidence="1 2">
    <name type="scientific">Purpureocillium lilacinum</name>
    <name type="common">Paecilomyces lilacinus</name>
    <dbReference type="NCBI Taxonomy" id="33203"/>
    <lineage>
        <taxon>Eukaryota</taxon>
        <taxon>Fungi</taxon>
        <taxon>Dikarya</taxon>
        <taxon>Ascomycota</taxon>
        <taxon>Pezizomycotina</taxon>
        <taxon>Sordariomycetes</taxon>
        <taxon>Hypocreomycetidae</taxon>
        <taxon>Hypocreales</taxon>
        <taxon>Ophiocordycipitaceae</taxon>
        <taxon>Purpureocillium</taxon>
    </lineage>
</organism>
<dbReference type="Pfam" id="PF12520">
    <property type="entry name" value="DUF3723"/>
    <property type="match status" value="1"/>
</dbReference>
<comment type="caution">
    <text evidence="1">The sequence shown here is derived from an EMBL/GenBank/DDBJ whole genome shotgun (WGS) entry which is preliminary data.</text>
</comment>
<sequence length="599" mass="68499">MDFVQNWVLYRTCLWGYNTKRLVQAKSNDSYAHSITMGRTTECSPDVWRYWCIRQEYRKGAELGDQAWELENQQFSSDHCRKCARRLLNNGTLREAFDPVLEVPGLRDGMRISTLNKLFGTRCYEEAANYLAHIVTTYSRLVESRESMVKLAAEDVKALELKCPKFCRRDAEEIRSAMNRGEIFRSFSKMEQERILKEAASLDYIIPSLRTFFQDIYLLDDCATSIKYLLKPGRTTVRAALERNFSVQRFQQSQPAQGLAPHRSFDDAIRALWIFALSNFLKLPKPSARKDNRLLAKTLAEEASQGTVQTFARLAQSLGFWSREIEVLTHVRPGSELNGGPDVDGSFMGQIDRLEHPDIITTMLLLNFTGDKRQLHRRCGRPRYETYHQCRTFLNKAFLHYDYGKLSIDGLDIAPFLILRSQYLAFFNIPGHVCQRHESNPPEIDETVLELIAVPPAFEQNILESREDTASQYTDITVESIDDKRRGSEESSTVALRVTRSEVHNDHIQIAFKTFKEGKFVTVAQVDAGQPRDVLNVATTLMRVEGMKHFSVALEPITVDQCLQSARESGLNTIIVLPANNFEISAEIRRAAGQLRADQ</sequence>
<dbReference type="Proteomes" id="UP001287286">
    <property type="component" value="Unassembled WGS sequence"/>
</dbReference>